<feature type="transmembrane region" description="Helical" evidence="11">
    <location>
        <begin position="174"/>
        <end position="196"/>
    </location>
</feature>
<dbReference type="GO" id="GO:0005886">
    <property type="term" value="C:plasma membrane"/>
    <property type="evidence" value="ECO:0007669"/>
    <property type="project" value="UniProtKB-SubCell"/>
</dbReference>
<proteinExistence type="inferred from homology"/>
<dbReference type="Proteomes" id="UP000005439">
    <property type="component" value="Chromosome"/>
</dbReference>
<dbReference type="InterPro" id="IPR004513">
    <property type="entry name" value="FtsX"/>
</dbReference>
<keyword evidence="4 10" id="KW-1003">Cell membrane</keyword>
<evidence type="ECO:0000259" key="13">
    <source>
        <dbReference type="Pfam" id="PF18075"/>
    </source>
</evidence>
<dbReference type="AlphaFoldDB" id="G8TYJ9"/>
<keyword evidence="9 10" id="KW-0131">Cell cycle</keyword>
<evidence type="ECO:0000259" key="12">
    <source>
        <dbReference type="Pfam" id="PF02687"/>
    </source>
</evidence>
<dbReference type="Pfam" id="PF02687">
    <property type="entry name" value="FtsX"/>
    <property type="match status" value="1"/>
</dbReference>
<dbReference type="HOGENOM" id="CLU_073546_2_2_9"/>
<dbReference type="PANTHER" id="PTHR47755:SF1">
    <property type="entry name" value="CELL DIVISION PROTEIN FTSX"/>
    <property type="match status" value="1"/>
</dbReference>
<reference evidence="14 15" key="2">
    <citation type="journal article" date="2012" name="Stand. Genomic Sci.">
        <title>Complete genome sequence of the moderately thermophilic mineral-sulfide-oxidizing firmicute Sulfobacillus acidophilus type strain (NAL(T)).</title>
        <authorList>
            <person name="Anderson I."/>
            <person name="Chertkov O."/>
            <person name="Chen A."/>
            <person name="Saunders E."/>
            <person name="Lapidus A."/>
            <person name="Nolan M."/>
            <person name="Lucas S."/>
            <person name="Hammon N."/>
            <person name="Deshpande S."/>
            <person name="Cheng J.F."/>
            <person name="Han C."/>
            <person name="Tapia R."/>
            <person name="Goodwin L.A."/>
            <person name="Pitluck S."/>
            <person name="Liolios K."/>
            <person name="Pagani I."/>
            <person name="Ivanova N."/>
            <person name="Mikhailova N."/>
            <person name="Pati A."/>
            <person name="Palaniappan K."/>
            <person name="Land M."/>
            <person name="Pan C."/>
            <person name="Rohde M."/>
            <person name="Pukall R."/>
            <person name="Goker M."/>
            <person name="Detter J.C."/>
            <person name="Woyke T."/>
            <person name="Bristow J."/>
            <person name="Eisen J.A."/>
            <person name="Markowitz V."/>
            <person name="Hugenholtz P."/>
            <person name="Kyrpides N.C."/>
            <person name="Klenk H.P."/>
            <person name="Mavromatis K."/>
        </authorList>
    </citation>
    <scope>NUCLEOTIDE SEQUENCE [LARGE SCALE GENOMIC DNA]</scope>
    <source>
        <strain evidence="15">ATCC 700253 / DSM 10332 / NAL</strain>
    </source>
</reference>
<dbReference type="PIRSF" id="PIRSF003097">
    <property type="entry name" value="FtsX"/>
    <property type="match status" value="1"/>
</dbReference>
<accession>G8TYJ9</accession>
<evidence type="ECO:0000256" key="10">
    <source>
        <dbReference type="PIRNR" id="PIRNR003097"/>
    </source>
</evidence>
<evidence type="ECO:0000256" key="2">
    <source>
        <dbReference type="ARBA" id="ARBA00007379"/>
    </source>
</evidence>
<dbReference type="InterPro" id="IPR003838">
    <property type="entry name" value="ABC3_permease_C"/>
</dbReference>
<dbReference type="GO" id="GO:0051301">
    <property type="term" value="P:cell division"/>
    <property type="evidence" value="ECO:0007669"/>
    <property type="project" value="UniProtKB-KW"/>
</dbReference>
<organism evidence="14 15">
    <name type="scientific">Sulfobacillus acidophilus (strain ATCC 700253 / DSM 10332 / NAL)</name>
    <dbReference type="NCBI Taxonomy" id="679936"/>
    <lineage>
        <taxon>Bacteria</taxon>
        <taxon>Bacillati</taxon>
        <taxon>Bacillota</taxon>
        <taxon>Clostridia</taxon>
        <taxon>Eubacteriales</taxon>
        <taxon>Clostridiales Family XVII. Incertae Sedis</taxon>
        <taxon>Sulfobacillus</taxon>
    </lineage>
</organism>
<feature type="transmembrane region" description="Helical" evidence="11">
    <location>
        <begin position="271"/>
        <end position="289"/>
    </location>
</feature>
<keyword evidence="7 11" id="KW-1133">Transmembrane helix</keyword>
<dbReference type="STRING" id="679936.Sulac_2799"/>
<evidence type="ECO:0000256" key="3">
    <source>
        <dbReference type="ARBA" id="ARBA00021907"/>
    </source>
</evidence>
<evidence type="ECO:0000256" key="6">
    <source>
        <dbReference type="ARBA" id="ARBA00022692"/>
    </source>
</evidence>
<keyword evidence="5 10" id="KW-0132">Cell division</keyword>
<reference evidence="15" key="1">
    <citation type="submission" date="2011-12" db="EMBL/GenBank/DDBJ databases">
        <title>The complete genome of chromosome of Sulfobacillus acidophilus DSM 10332.</title>
        <authorList>
            <person name="Lucas S."/>
            <person name="Han J."/>
            <person name="Lapidus A."/>
            <person name="Bruce D."/>
            <person name="Goodwin L."/>
            <person name="Pitluck S."/>
            <person name="Peters L."/>
            <person name="Kyrpides N."/>
            <person name="Mavromatis K."/>
            <person name="Ivanova N."/>
            <person name="Mikhailova N."/>
            <person name="Chertkov O."/>
            <person name="Saunders E."/>
            <person name="Detter J.C."/>
            <person name="Tapia R."/>
            <person name="Han C."/>
            <person name="Land M."/>
            <person name="Hauser L."/>
            <person name="Markowitz V."/>
            <person name="Cheng J.-F."/>
            <person name="Hugenholtz P."/>
            <person name="Woyke T."/>
            <person name="Wu D."/>
            <person name="Pukall R."/>
            <person name="Gehrich-Schroeter G."/>
            <person name="Schneider S."/>
            <person name="Klenk H.-P."/>
            <person name="Eisen J.A."/>
        </authorList>
    </citation>
    <scope>NUCLEOTIDE SEQUENCE [LARGE SCALE GENOMIC DNA]</scope>
    <source>
        <strain evidence="15">ATCC 700253 / DSM 10332 / NAL</strain>
    </source>
</reference>
<keyword evidence="6 11" id="KW-0812">Transmembrane</keyword>
<gene>
    <name evidence="14" type="ordered locus">Sulac_2799</name>
</gene>
<feature type="transmembrane region" description="Helical" evidence="11">
    <location>
        <begin position="20"/>
        <end position="46"/>
    </location>
</feature>
<dbReference type="KEGG" id="sap:Sulac_2799"/>
<evidence type="ECO:0000256" key="9">
    <source>
        <dbReference type="ARBA" id="ARBA00023306"/>
    </source>
</evidence>
<dbReference type="EMBL" id="CP003179">
    <property type="protein sequence ID" value="AEW06260.1"/>
    <property type="molecule type" value="Genomic_DNA"/>
</dbReference>
<comment type="subcellular location">
    <subcellularLocation>
        <location evidence="1">Cell membrane</location>
        <topology evidence="1">Multi-pass membrane protein</topology>
    </subcellularLocation>
</comment>
<evidence type="ECO:0000313" key="15">
    <source>
        <dbReference type="Proteomes" id="UP000005439"/>
    </source>
</evidence>
<dbReference type="InterPro" id="IPR040690">
    <property type="entry name" value="FtsX_ECD"/>
</dbReference>
<feature type="domain" description="FtsX extracellular" evidence="13">
    <location>
        <begin position="59"/>
        <end position="152"/>
    </location>
</feature>
<name>G8TYJ9_SULAD</name>
<keyword evidence="8 10" id="KW-0472">Membrane</keyword>
<dbReference type="PANTHER" id="PTHR47755">
    <property type="entry name" value="CELL DIVISION PROTEIN FTSX"/>
    <property type="match status" value="1"/>
</dbReference>
<evidence type="ECO:0000256" key="5">
    <source>
        <dbReference type="ARBA" id="ARBA00022618"/>
    </source>
</evidence>
<dbReference type="PATRIC" id="fig|679936.5.peg.2893"/>
<evidence type="ECO:0000313" key="14">
    <source>
        <dbReference type="EMBL" id="AEW06260.1"/>
    </source>
</evidence>
<comment type="function">
    <text evidence="10">Part of the ABC transporter FtsEX involved in asymmetric cellular division facilitating the initiation of sporulation.</text>
</comment>
<evidence type="ECO:0000256" key="11">
    <source>
        <dbReference type="SAM" id="Phobius"/>
    </source>
</evidence>
<evidence type="ECO:0000256" key="8">
    <source>
        <dbReference type="ARBA" id="ARBA00023136"/>
    </source>
</evidence>
<protein>
    <recommendedName>
        <fullName evidence="3 10">Cell division protein FtsX</fullName>
    </recommendedName>
</protein>
<comment type="similarity">
    <text evidence="2 10">Belongs to the ABC-4 integral membrane protein family. FtsX subfamily.</text>
</comment>
<feature type="transmembrane region" description="Helical" evidence="11">
    <location>
        <begin position="216"/>
        <end position="238"/>
    </location>
</feature>
<evidence type="ECO:0000256" key="1">
    <source>
        <dbReference type="ARBA" id="ARBA00004651"/>
    </source>
</evidence>
<evidence type="ECO:0000256" key="7">
    <source>
        <dbReference type="ARBA" id="ARBA00022989"/>
    </source>
</evidence>
<keyword evidence="15" id="KW-1185">Reference proteome</keyword>
<feature type="domain" description="ABC3 transporter permease C-terminal" evidence="12">
    <location>
        <begin position="179"/>
        <end position="295"/>
    </location>
</feature>
<dbReference type="Pfam" id="PF18075">
    <property type="entry name" value="FtsX_ECD"/>
    <property type="match status" value="1"/>
</dbReference>
<sequence>MKLSSLVYILREAGQSLWRNLWMALASVSTVTIALFVLAFFVVVTVNINHVTGLLQNQVEVRVFFKPDLRQAQELTLVRDARHWPGIRQIHYFTKAQAANQLKAEFPNQADLLQVITKSNPLFDGMDVYAVQATEIPRIAARFARNPLVHNVVYQGTVVSRLTRLTAVLRGAGWVLEGLLTIATLLIIVNTIRLAVFARRREVQVMKLVGATDWFIRWPFIVEGLTLGLVGAIVADGLVGAGYRWVINAAAISLPFWPMASWHAVMVRTSLFTGLGGIVVGGLASLIALRRFLKI</sequence>
<dbReference type="NCBIfam" id="NF038347">
    <property type="entry name" value="FtsX_Gpos"/>
    <property type="match status" value="1"/>
</dbReference>
<dbReference type="Gene3D" id="3.30.70.3040">
    <property type="match status" value="1"/>
</dbReference>
<dbReference type="InterPro" id="IPR058204">
    <property type="entry name" value="FtsX_firmicutes-type"/>
</dbReference>
<evidence type="ECO:0000256" key="4">
    <source>
        <dbReference type="ARBA" id="ARBA00022475"/>
    </source>
</evidence>